<dbReference type="EMBL" id="CAJNOM010002327">
    <property type="protein sequence ID" value="CAF1630872.1"/>
    <property type="molecule type" value="Genomic_DNA"/>
</dbReference>
<keyword evidence="5" id="KW-1185">Reference proteome</keyword>
<feature type="region of interest" description="Disordered" evidence="1">
    <location>
        <begin position="343"/>
        <end position="366"/>
    </location>
</feature>
<sequence>MPNQHNLPINNNDNENQQLGVENEYNSTITNMGQLVRLPEEATDERTIDPHDMTAQQINTLIVYPRDYFKEIIISLFWWIFIFFHRYINQFLHLLIFSKNYIITDLFGTYDKQYDIESHETQPGYSELPYPYDTLVYQDAESEGRTAHPTVEFITFSLTTMRVELTDAEYINAYGDDMRVNVYDVLDIEPVLNNENGNFILLDIQNNLIDHDIPDEYDVSENATDDLTCNMNPIRSVESQDNIPSSDSSDDDCTYHSCESSINSDDEGEISDDDPNTGADLLVNGDVHTNAQDNSLSNGTHLVHEQATTTGTSSNEVLEAAENVTTLTESDVYFDRTRVFHSPKTMVPKSSGNTHSSDEIEEESVI</sequence>
<comment type="caution">
    <text evidence="4">The sequence shown here is derived from an EMBL/GenBank/DDBJ whole genome shotgun (WGS) entry which is preliminary data.</text>
</comment>
<keyword evidence="2" id="KW-0812">Transmembrane</keyword>
<keyword evidence="2" id="KW-1133">Transmembrane helix</keyword>
<dbReference type="AlphaFoldDB" id="A0A816DBE3"/>
<feature type="compositionally biased region" description="Acidic residues" evidence="1">
    <location>
        <begin position="264"/>
        <end position="275"/>
    </location>
</feature>
<evidence type="ECO:0000256" key="2">
    <source>
        <dbReference type="SAM" id="Phobius"/>
    </source>
</evidence>
<organism evidence="4 5">
    <name type="scientific">Adineta steineri</name>
    <dbReference type="NCBI Taxonomy" id="433720"/>
    <lineage>
        <taxon>Eukaryota</taxon>
        <taxon>Metazoa</taxon>
        <taxon>Spiralia</taxon>
        <taxon>Gnathifera</taxon>
        <taxon>Rotifera</taxon>
        <taxon>Eurotatoria</taxon>
        <taxon>Bdelloidea</taxon>
        <taxon>Adinetida</taxon>
        <taxon>Adinetidae</taxon>
        <taxon>Adineta</taxon>
    </lineage>
</organism>
<evidence type="ECO:0000256" key="1">
    <source>
        <dbReference type="SAM" id="MobiDB-lite"/>
    </source>
</evidence>
<evidence type="ECO:0000313" key="3">
    <source>
        <dbReference type="EMBL" id="CAF1452114.1"/>
    </source>
</evidence>
<evidence type="ECO:0000313" key="4">
    <source>
        <dbReference type="EMBL" id="CAF1630872.1"/>
    </source>
</evidence>
<keyword evidence="2" id="KW-0472">Membrane</keyword>
<proteinExistence type="predicted"/>
<accession>A0A816DBE3</accession>
<protein>
    <submittedName>
        <fullName evidence="4">Uncharacterized protein</fullName>
    </submittedName>
</protein>
<gene>
    <name evidence="3" type="ORF">BJG266_LOCUS40494</name>
    <name evidence="4" type="ORF">QVE165_LOCUS57370</name>
</gene>
<dbReference type="EMBL" id="CAJNOI010002002">
    <property type="protein sequence ID" value="CAF1452114.1"/>
    <property type="molecule type" value="Genomic_DNA"/>
</dbReference>
<name>A0A816DBE3_9BILA</name>
<feature type="region of interest" description="Disordered" evidence="1">
    <location>
        <begin position="236"/>
        <end position="279"/>
    </location>
</feature>
<evidence type="ECO:0000313" key="5">
    <source>
        <dbReference type="Proteomes" id="UP000663832"/>
    </source>
</evidence>
<reference evidence="4" key="1">
    <citation type="submission" date="2021-02" db="EMBL/GenBank/DDBJ databases">
        <authorList>
            <person name="Nowell W R."/>
        </authorList>
    </citation>
    <scope>NUCLEOTIDE SEQUENCE</scope>
</reference>
<dbReference type="Proteomes" id="UP000663832">
    <property type="component" value="Unassembled WGS sequence"/>
</dbReference>
<feature type="transmembrane region" description="Helical" evidence="2">
    <location>
        <begin position="68"/>
        <end position="88"/>
    </location>
</feature>
<dbReference type="Proteomes" id="UP000663877">
    <property type="component" value="Unassembled WGS sequence"/>
</dbReference>